<gene>
    <name evidence="10" type="ORF">ENV52_12765</name>
</gene>
<dbReference type="EMBL" id="DTGR01000200">
    <property type="protein sequence ID" value="HHS30559.1"/>
    <property type="molecule type" value="Genomic_DNA"/>
</dbReference>
<comment type="caution">
    <text evidence="10">The sequence shown here is derived from an EMBL/GenBank/DDBJ whole genome shotgun (WGS) entry which is preliminary data.</text>
</comment>
<evidence type="ECO:0000256" key="2">
    <source>
        <dbReference type="ARBA" id="ARBA00004777"/>
    </source>
</evidence>
<dbReference type="GO" id="GO:0035999">
    <property type="term" value="P:tetrahydrofolate interconversion"/>
    <property type="evidence" value="ECO:0007669"/>
    <property type="project" value="UniProtKB-UniPathway"/>
</dbReference>
<evidence type="ECO:0000256" key="6">
    <source>
        <dbReference type="ARBA" id="ARBA00023002"/>
    </source>
</evidence>
<comment type="cofactor">
    <cofactor evidence="1 9">
        <name>FAD</name>
        <dbReference type="ChEBI" id="CHEBI:57692"/>
    </cofactor>
</comment>
<dbReference type="InterPro" id="IPR029041">
    <property type="entry name" value="FAD-linked_oxidoreductase-like"/>
</dbReference>
<evidence type="ECO:0000256" key="1">
    <source>
        <dbReference type="ARBA" id="ARBA00001974"/>
    </source>
</evidence>
<evidence type="ECO:0000256" key="3">
    <source>
        <dbReference type="ARBA" id="ARBA00006743"/>
    </source>
</evidence>
<reference evidence="10" key="1">
    <citation type="journal article" date="2020" name="mSystems">
        <title>Genome- and Community-Level Interaction Insights into Carbon Utilization and Element Cycling Functions of Hydrothermarchaeota in Hydrothermal Sediment.</title>
        <authorList>
            <person name="Zhou Z."/>
            <person name="Liu Y."/>
            <person name="Xu W."/>
            <person name="Pan J."/>
            <person name="Luo Z.H."/>
            <person name="Li M."/>
        </authorList>
    </citation>
    <scope>NUCLEOTIDE SEQUENCE [LARGE SCALE GENOMIC DNA]</scope>
    <source>
        <strain evidence="10">SpSt-767</strain>
    </source>
</reference>
<evidence type="ECO:0000313" key="10">
    <source>
        <dbReference type="EMBL" id="HHS30559.1"/>
    </source>
</evidence>
<dbReference type="AlphaFoldDB" id="A0A7V6A5F5"/>
<dbReference type="PANTHER" id="PTHR45754">
    <property type="entry name" value="METHYLENETETRAHYDROFOLATE REDUCTASE"/>
    <property type="match status" value="1"/>
</dbReference>
<dbReference type="PANTHER" id="PTHR45754:SF3">
    <property type="entry name" value="METHYLENETETRAHYDROFOLATE REDUCTASE (NADPH)"/>
    <property type="match status" value="1"/>
</dbReference>
<dbReference type="GO" id="GO:0005829">
    <property type="term" value="C:cytosol"/>
    <property type="evidence" value="ECO:0007669"/>
    <property type="project" value="TreeGrafter"/>
</dbReference>
<sequence length="315" mass="33631">MTAPPPLERLSIQPIRGDTRPMSKLREVLSAGGFAVVVEIKPPRGTEVAEMLAPVSRLRGRVTAFSVPDNEHARLGLAALAAGRLVQEAGGEPLVHLTCRDRNRLALESDLLGAASLGLENLLLVSGDYITLGDHPAAKPVYDADSVQLLQIARGLTEGQDSVGLPLSGRPSFFLGAVVIPEADPLAPQLLKFEKKITAGAEFFITPPVFDLEKFRRWREQLPAPAVKILTGIKVLGAAEVEQAAAGTWRKVYSVPPDLVQDLAGKEPEEILARGAAAAGSLVQRLKRGNLADGVYLKAKGRTDLFQKILEAAGL</sequence>
<dbReference type="GO" id="GO:0009086">
    <property type="term" value="P:methionine biosynthetic process"/>
    <property type="evidence" value="ECO:0007669"/>
    <property type="project" value="TreeGrafter"/>
</dbReference>
<evidence type="ECO:0000256" key="4">
    <source>
        <dbReference type="ARBA" id="ARBA00022630"/>
    </source>
</evidence>
<dbReference type="GO" id="GO:0106312">
    <property type="term" value="F:methylenetetrahydrofolate reductase (NADH) activity"/>
    <property type="evidence" value="ECO:0007669"/>
    <property type="project" value="UniProtKB-EC"/>
</dbReference>
<evidence type="ECO:0000256" key="7">
    <source>
        <dbReference type="ARBA" id="ARBA00034478"/>
    </source>
</evidence>
<comment type="pathway">
    <text evidence="2 9">One-carbon metabolism; tetrahydrofolate interconversion.</text>
</comment>
<protein>
    <recommendedName>
        <fullName evidence="9">Methylenetetrahydrofolate reductase</fullName>
    </recommendedName>
</protein>
<dbReference type="UniPathway" id="UPA00193"/>
<dbReference type="InterPro" id="IPR003171">
    <property type="entry name" value="Mehydrof_redctse-like"/>
</dbReference>
<dbReference type="SUPFAM" id="SSF51730">
    <property type="entry name" value="FAD-linked oxidoreductase"/>
    <property type="match status" value="1"/>
</dbReference>
<proteinExistence type="inferred from homology"/>
<dbReference type="GO" id="GO:0071949">
    <property type="term" value="F:FAD binding"/>
    <property type="evidence" value="ECO:0007669"/>
    <property type="project" value="TreeGrafter"/>
</dbReference>
<evidence type="ECO:0000256" key="8">
    <source>
        <dbReference type="ARBA" id="ARBA00048628"/>
    </source>
</evidence>
<dbReference type="Gene3D" id="3.20.20.220">
    <property type="match status" value="1"/>
</dbReference>
<comment type="pathway">
    <text evidence="7">Amino-acid biosynthesis; L-methionine biosynthesis via de novo pathway.</text>
</comment>
<evidence type="ECO:0000256" key="9">
    <source>
        <dbReference type="RuleBase" id="RU003862"/>
    </source>
</evidence>
<dbReference type="Pfam" id="PF02219">
    <property type="entry name" value="MTHFR"/>
    <property type="match status" value="1"/>
</dbReference>
<organism evidence="10">
    <name type="scientific">Desulfobacca acetoxidans</name>
    <dbReference type="NCBI Taxonomy" id="60893"/>
    <lineage>
        <taxon>Bacteria</taxon>
        <taxon>Pseudomonadati</taxon>
        <taxon>Thermodesulfobacteriota</taxon>
        <taxon>Desulfobaccia</taxon>
        <taxon>Desulfobaccales</taxon>
        <taxon>Desulfobaccaceae</taxon>
        <taxon>Desulfobacca</taxon>
    </lineage>
</organism>
<comment type="similarity">
    <text evidence="3 9">Belongs to the methylenetetrahydrofolate reductase family.</text>
</comment>
<keyword evidence="4 9" id="KW-0285">Flavoprotein</keyword>
<accession>A0A7V6A5F5</accession>
<evidence type="ECO:0000256" key="5">
    <source>
        <dbReference type="ARBA" id="ARBA00022827"/>
    </source>
</evidence>
<keyword evidence="6 9" id="KW-0560">Oxidoreductase</keyword>
<keyword evidence="5 9" id="KW-0274">FAD</keyword>
<name>A0A7V6A5F5_9BACT</name>
<comment type="catalytic activity">
    <reaction evidence="8">
        <text>(6S)-5-methyl-5,6,7,8-tetrahydrofolate + NAD(+) = (6R)-5,10-methylene-5,6,7,8-tetrahydrofolate + NADH + H(+)</text>
        <dbReference type="Rhea" id="RHEA:19821"/>
        <dbReference type="ChEBI" id="CHEBI:15378"/>
        <dbReference type="ChEBI" id="CHEBI:15636"/>
        <dbReference type="ChEBI" id="CHEBI:18608"/>
        <dbReference type="ChEBI" id="CHEBI:57540"/>
        <dbReference type="ChEBI" id="CHEBI:57945"/>
        <dbReference type="EC" id="1.5.1.54"/>
    </reaction>
    <physiologicalReaction direction="right-to-left" evidence="8">
        <dbReference type="Rhea" id="RHEA:19823"/>
    </physiologicalReaction>
</comment>